<dbReference type="PANTHER" id="PTHR31956">
    <property type="entry name" value="NON-SPECIFIC PHOSPHOLIPASE C4-RELATED"/>
    <property type="match status" value="1"/>
</dbReference>
<organism evidence="3 4">
    <name type="scientific">Botryotinia calthae</name>
    <dbReference type="NCBI Taxonomy" id="38488"/>
    <lineage>
        <taxon>Eukaryota</taxon>
        <taxon>Fungi</taxon>
        <taxon>Dikarya</taxon>
        <taxon>Ascomycota</taxon>
        <taxon>Pezizomycotina</taxon>
        <taxon>Leotiomycetes</taxon>
        <taxon>Helotiales</taxon>
        <taxon>Sclerotiniaceae</taxon>
        <taxon>Botryotinia</taxon>
    </lineage>
</organism>
<dbReference type="OrthoDB" id="5135119at2759"/>
<keyword evidence="2" id="KW-0732">Signal</keyword>
<reference evidence="3 4" key="1">
    <citation type="submission" date="2017-11" db="EMBL/GenBank/DDBJ databases">
        <title>Comparative genomics of Botrytis spp.</title>
        <authorList>
            <person name="Valero-Jimenez C.A."/>
            <person name="Tapia P."/>
            <person name="Veloso J."/>
            <person name="Silva-Moreno E."/>
            <person name="Staats M."/>
            <person name="Valdes J.H."/>
            <person name="Van Kan J.A.L."/>
        </authorList>
    </citation>
    <scope>NUCLEOTIDE SEQUENCE [LARGE SCALE GENOMIC DNA]</scope>
    <source>
        <strain evidence="3 4">MUCL2830</strain>
    </source>
</reference>
<dbReference type="GO" id="GO:0016788">
    <property type="term" value="F:hydrolase activity, acting on ester bonds"/>
    <property type="evidence" value="ECO:0007669"/>
    <property type="project" value="InterPro"/>
</dbReference>
<dbReference type="PANTHER" id="PTHR31956:SF15">
    <property type="entry name" value="ACID PHOSPHATASE PHOA"/>
    <property type="match status" value="1"/>
</dbReference>
<feature type="chain" id="PRO_5021364671" description="Acid phosphatase" evidence="2">
    <location>
        <begin position="25"/>
        <end position="483"/>
    </location>
</feature>
<keyword evidence="4" id="KW-1185">Reference proteome</keyword>
<evidence type="ECO:0000313" key="3">
    <source>
        <dbReference type="EMBL" id="TEY87546.1"/>
    </source>
</evidence>
<dbReference type="GO" id="GO:0009395">
    <property type="term" value="P:phospholipid catabolic process"/>
    <property type="evidence" value="ECO:0007669"/>
    <property type="project" value="TreeGrafter"/>
</dbReference>
<dbReference type="Pfam" id="PF04185">
    <property type="entry name" value="Phosphoesterase"/>
    <property type="match status" value="1"/>
</dbReference>
<sequence>MHHIIAKALLGAGVLSSVLQGVSSAAVPPRGNELANTIAVSPRGNELANTIAVSPRGDELANTIAVSPRDEELTVTIAVSPRDEELADTIAVSPRDEELADTIADGHISHKTAFGHKAVLHAQQYAQHKSPTSCVKGKVFDRIVNIWFENTDFENALADPNFKHFSEKGILLTDYISLTHPSEPNYLASSAGDYFGLDGDPFTNLPANVSSIVDLLEDKGITWGLYQEDMPYTGFQGMEWRNELTGADAYVRKHNPEILFENVVDKPERLQLIKNQTLFYQDLAANTLPQWIFFTPNMTSDAHDSSIEVAGKYLYGFLEPLLTNPHFMNNTLVVITFDENEIYARQNRILTILLGDVVPKELRNTTDNTYYNHYSKISTVEANWGLHTLGRFDVGANVFKFVAEKTGDKIRSWADGVLETRFFNHSYPGFLAATVGWAPQPVPNTKLVVNKRTVLPAIKEYWGGKDKNSKYQGQLEIPDGYNY</sequence>
<evidence type="ECO:0008006" key="5">
    <source>
        <dbReference type="Google" id="ProtNLM"/>
    </source>
</evidence>
<evidence type="ECO:0000256" key="2">
    <source>
        <dbReference type="SAM" id="SignalP"/>
    </source>
</evidence>
<accession>A0A4Y8DKH2</accession>
<proteinExistence type="predicted"/>
<dbReference type="InterPro" id="IPR017850">
    <property type="entry name" value="Alkaline_phosphatase_core_sf"/>
</dbReference>
<keyword evidence="1" id="KW-0378">Hydrolase</keyword>
<dbReference type="Gene3D" id="3.40.720.10">
    <property type="entry name" value="Alkaline Phosphatase, subunit A"/>
    <property type="match status" value="1"/>
</dbReference>
<dbReference type="EMBL" id="PHWZ01000001">
    <property type="protein sequence ID" value="TEY87546.1"/>
    <property type="molecule type" value="Genomic_DNA"/>
</dbReference>
<dbReference type="FunFam" id="3.40.720.10:FF:000064">
    <property type="entry name" value="Probable acid phosphatase Pho610"/>
    <property type="match status" value="1"/>
</dbReference>
<name>A0A4Y8DKH2_9HELO</name>
<dbReference type="AlphaFoldDB" id="A0A4Y8DKH2"/>
<evidence type="ECO:0000313" key="4">
    <source>
        <dbReference type="Proteomes" id="UP000297299"/>
    </source>
</evidence>
<protein>
    <recommendedName>
        <fullName evidence="5">Acid phosphatase</fullName>
    </recommendedName>
</protein>
<dbReference type="Proteomes" id="UP000297299">
    <property type="component" value="Unassembled WGS sequence"/>
</dbReference>
<feature type="signal peptide" evidence="2">
    <location>
        <begin position="1"/>
        <end position="24"/>
    </location>
</feature>
<dbReference type="InterPro" id="IPR007312">
    <property type="entry name" value="Phosphoesterase"/>
</dbReference>
<gene>
    <name evidence="3" type="ORF">BOTCAL_0001g00730</name>
</gene>
<comment type="caution">
    <text evidence="3">The sequence shown here is derived from an EMBL/GenBank/DDBJ whole genome shotgun (WGS) entry which is preliminary data.</text>
</comment>
<dbReference type="STRING" id="38488.A0A4Y8DKH2"/>
<evidence type="ECO:0000256" key="1">
    <source>
        <dbReference type="ARBA" id="ARBA00022801"/>
    </source>
</evidence>